<reference evidence="1 2" key="1">
    <citation type="submission" date="2020-01" db="EMBL/GenBank/DDBJ databases">
        <title>Sulfitobacter sediminilitoris sp. nov., isolated from a tidal flat.</title>
        <authorList>
            <person name="Park S."/>
            <person name="Yoon J.-H."/>
        </authorList>
    </citation>
    <scope>NUCLEOTIDE SEQUENCE [LARGE SCALE GENOMIC DNA]</scope>
    <source>
        <strain evidence="1 2">JBTF-M27</strain>
    </source>
</reference>
<proteinExistence type="predicted"/>
<keyword evidence="2" id="KW-1185">Reference proteome</keyword>
<dbReference type="Proteomes" id="UP000468591">
    <property type="component" value="Unassembled WGS sequence"/>
</dbReference>
<organism evidence="1 2">
    <name type="scientific">Sulfitobacter sediminilitoris</name>
    <dbReference type="NCBI Taxonomy" id="2698830"/>
    <lineage>
        <taxon>Bacteria</taxon>
        <taxon>Pseudomonadati</taxon>
        <taxon>Pseudomonadota</taxon>
        <taxon>Alphaproteobacteria</taxon>
        <taxon>Rhodobacterales</taxon>
        <taxon>Roseobacteraceae</taxon>
        <taxon>Sulfitobacter</taxon>
    </lineage>
</organism>
<sequence>MQDDGHHWGDASFEDFVEQELLGLAARAQEKGICIDCLSDRLILEFVVGLVRSGVAETEVLNIVHEAFDEAEAEALEVRDAPPRVH</sequence>
<name>A0A6P0CFY0_9RHOB</name>
<evidence type="ECO:0000313" key="2">
    <source>
        <dbReference type="Proteomes" id="UP000468591"/>
    </source>
</evidence>
<comment type="caution">
    <text evidence="1">The sequence shown here is derived from an EMBL/GenBank/DDBJ whole genome shotgun (WGS) entry which is preliminary data.</text>
</comment>
<gene>
    <name evidence="1" type="ORF">GV827_22030</name>
</gene>
<dbReference type="AlphaFoldDB" id="A0A6P0CFY0"/>
<protein>
    <submittedName>
        <fullName evidence="1">Uncharacterized protein</fullName>
    </submittedName>
</protein>
<accession>A0A6P0CFY0</accession>
<evidence type="ECO:0000313" key="1">
    <source>
        <dbReference type="EMBL" id="NEK25049.1"/>
    </source>
</evidence>
<dbReference type="RefSeq" id="WP_164356280.1">
    <property type="nucleotide sequence ID" value="NZ_JAABNT010000034.1"/>
</dbReference>
<dbReference type="EMBL" id="JAABNT010000034">
    <property type="protein sequence ID" value="NEK25049.1"/>
    <property type="molecule type" value="Genomic_DNA"/>
</dbReference>